<dbReference type="GO" id="GO:0009103">
    <property type="term" value="P:lipopolysaccharide biosynthetic process"/>
    <property type="evidence" value="ECO:0007669"/>
    <property type="project" value="UniProtKB-ARBA"/>
</dbReference>
<keyword evidence="6 9" id="KW-1133">Transmembrane helix</keyword>
<comment type="caution">
    <text evidence="11">The sequence shown here is derived from an EMBL/GenBank/DDBJ whole genome shotgun (WGS) entry which is preliminary data.</text>
</comment>
<dbReference type="PANTHER" id="PTHR33908:SF11">
    <property type="entry name" value="MEMBRANE PROTEIN"/>
    <property type="match status" value="1"/>
</dbReference>
<evidence type="ECO:0000256" key="6">
    <source>
        <dbReference type="ARBA" id="ARBA00022989"/>
    </source>
</evidence>
<feature type="transmembrane region" description="Helical" evidence="9">
    <location>
        <begin position="140"/>
        <end position="155"/>
    </location>
</feature>
<evidence type="ECO:0000256" key="5">
    <source>
        <dbReference type="ARBA" id="ARBA00022692"/>
    </source>
</evidence>
<feature type="transmembrane region" description="Helical" evidence="9">
    <location>
        <begin position="400"/>
        <end position="420"/>
    </location>
</feature>
<comment type="subcellular location">
    <subcellularLocation>
        <location evidence="1">Cell membrane</location>
        <topology evidence="1">Multi-pass membrane protein</topology>
    </subcellularLocation>
</comment>
<evidence type="ECO:0000256" key="2">
    <source>
        <dbReference type="ARBA" id="ARBA00022475"/>
    </source>
</evidence>
<dbReference type="GO" id="GO:0005886">
    <property type="term" value="C:plasma membrane"/>
    <property type="evidence" value="ECO:0007669"/>
    <property type="project" value="UniProtKB-SubCell"/>
</dbReference>
<feature type="transmembrane region" description="Helical" evidence="9">
    <location>
        <begin position="114"/>
        <end position="133"/>
    </location>
</feature>
<evidence type="ECO:0000313" key="12">
    <source>
        <dbReference type="Proteomes" id="UP000697710"/>
    </source>
</evidence>
<reference evidence="11" key="2">
    <citation type="journal article" date="2021" name="Microbiome">
        <title>Successional dynamics and alternative stable states in a saline activated sludge microbial community over 9 years.</title>
        <authorList>
            <person name="Wang Y."/>
            <person name="Ye J."/>
            <person name="Ju F."/>
            <person name="Liu L."/>
            <person name="Boyd J.A."/>
            <person name="Deng Y."/>
            <person name="Parks D.H."/>
            <person name="Jiang X."/>
            <person name="Yin X."/>
            <person name="Woodcroft B.J."/>
            <person name="Tyson G.W."/>
            <person name="Hugenholtz P."/>
            <person name="Polz M.F."/>
            <person name="Zhang T."/>
        </authorList>
    </citation>
    <scope>NUCLEOTIDE SEQUENCE</scope>
    <source>
        <strain evidence="11">HKST-UBA01</strain>
    </source>
</reference>
<reference evidence="11" key="1">
    <citation type="submission" date="2020-04" db="EMBL/GenBank/DDBJ databases">
        <authorList>
            <person name="Zhang T."/>
        </authorList>
    </citation>
    <scope>NUCLEOTIDE SEQUENCE</scope>
    <source>
        <strain evidence="11">HKST-UBA01</strain>
    </source>
</reference>
<dbReference type="PANTHER" id="PTHR33908">
    <property type="entry name" value="MANNOSYLTRANSFERASE YKCB-RELATED"/>
    <property type="match status" value="1"/>
</dbReference>
<accession>A0A956RND3</accession>
<keyword evidence="3" id="KW-0328">Glycosyltransferase</keyword>
<feature type="region of interest" description="Disordered" evidence="8">
    <location>
        <begin position="1"/>
        <end position="26"/>
    </location>
</feature>
<dbReference type="GO" id="GO:0006493">
    <property type="term" value="P:protein O-linked glycosylation"/>
    <property type="evidence" value="ECO:0007669"/>
    <property type="project" value="InterPro"/>
</dbReference>
<dbReference type="InterPro" id="IPR050297">
    <property type="entry name" value="LipidA_mod_glycosyltrf_83"/>
</dbReference>
<feature type="transmembrane region" description="Helical" evidence="9">
    <location>
        <begin position="36"/>
        <end position="56"/>
    </location>
</feature>
<name>A0A956RND3_UNCEI</name>
<evidence type="ECO:0000256" key="9">
    <source>
        <dbReference type="SAM" id="Phobius"/>
    </source>
</evidence>
<evidence type="ECO:0000313" key="11">
    <source>
        <dbReference type="EMBL" id="MCA9726973.1"/>
    </source>
</evidence>
<feature type="domain" description="ArnT-like N-terminal" evidence="10">
    <location>
        <begin position="114"/>
        <end position="202"/>
    </location>
</feature>
<proteinExistence type="predicted"/>
<keyword evidence="2" id="KW-1003">Cell membrane</keyword>
<dbReference type="AlphaFoldDB" id="A0A956RND3"/>
<keyword evidence="4" id="KW-0808">Transferase</keyword>
<evidence type="ECO:0000256" key="3">
    <source>
        <dbReference type="ARBA" id="ARBA00022676"/>
    </source>
</evidence>
<feature type="transmembrane region" description="Helical" evidence="9">
    <location>
        <begin position="449"/>
        <end position="465"/>
    </location>
</feature>
<sequence>MQDHPREIDETNPAGPVRAASGRTPTRRLPLRRPGVIGESYLLLVFALALVARMLVARFPADAYMGTGLLFDQLGLRIAVGLGMGPTALLPPLYPEYLGLLYRTYGYSHHAVVASHALLGALSATLTGLFVRYVGLGRKYAFLAGVLVALFPQALAQTRHLSPQILVGFLFLVGAFLWLRHRSRPRWFQVTIAGLLFGLAILGRAGLFVPIAAIAVAPRPGSGVVGRRFVLLLLVLSTTVPWMIRNSRLHEEPVLVDSTWAMRLQAATIPGSHHIDYRVPGRGTLYADHMEVLENRLALAEIIGFGLTRPATVVGVWLRRVQDEISFSGWNDAATRDLFPYHGIAYRWAQALMFGTLLTLALAWLILLRGWGERERACAIVVLAFTLLAAVGDGPGDARLYALPFLTVLAMRGAWGLLVLSRVRPFAAGATWSERPFPSGVMLPSRMRVFGWLALCAALWVHGFWHW</sequence>
<evidence type="ECO:0000259" key="10">
    <source>
        <dbReference type="Pfam" id="PF02366"/>
    </source>
</evidence>
<dbReference type="InterPro" id="IPR003342">
    <property type="entry name" value="ArnT-like_N"/>
</dbReference>
<feature type="transmembrane region" description="Helical" evidence="9">
    <location>
        <begin position="161"/>
        <end position="179"/>
    </location>
</feature>
<evidence type="ECO:0000256" key="4">
    <source>
        <dbReference type="ARBA" id="ARBA00022679"/>
    </source>
</evidence>
<evidence type="ECO:0000256" key="8">
    <source>
        <dbReference type="SAM" id="MobiDB-lite"/>
    </source>
</evidence>
<dbReference type="Pfam" id="PF02366">
    <property type="entry name" value="PMT"/>
    <property type="match status" value="1"/>
</dbReference>
<organism evidence="11 12">
    <name type="scientific">Eiseniibacteriota bacterium</name>
    <dbReference type="NCBI Taxonomy" id="2212470"/>
    <lineage>
        <taxon>Bacteria</taxon>
        <taxon>Candidatus Eiseniibacteriota</taxon>
    </lineage>
</organism>
<dbReference type="GO" id="GO:0000030">
    <property type="term" value="F:mannosyltransferase activity"/>
    <property type="evidence" value="ECO:0007669"/>
    <property type="project" value="InterPro"/>
</dbReference>
<dbReference type="GO" id="GO:0016763">
    <property type="term" value="F:pentosyltransferase activity"/>
    <property type="evidence" value="ECO:0007669"/>
    <property type="project" value="TreeGrafter"/>
</dbReference>
<feature type="transmembrane region" description="Helical" evidence="9">
    <location>
        <begin position="348"/>
        <end position="368"/>
    </location>
</feature>
<dbReference type="Proteomes" id="UP000697710">
    <property type="component" value="Unassembled WGS sequence"/>
</dbReference>
<feature type="transmembrane region" description="Helical" evidence="9">
    <location>
        <begin position="191"/>
        <end position="216"/>
    </location>
</feature>
<evidence type="ECO:0000256" key="1">
    <source>
        <dbReference type="ARBA" id="ARBA00004651"/>
    </source>
</evidence>
<evidence type="ECO:0000256" key="7">
    <source>
        <dbReference type="ARBA" id="ARBA00023136"/>
    </source>
</evidence>
<keyword evidence="5 9" id="KW-0812">Transmembrane</keyword>
<keyword evidence="7 9" id="KW-0472">Membrane</keyword>
<feature type="transmembrane region" description="Helical" evidence="9">
    <location>
        <begin position="377"/>
        <end position="394"/>
    </location>
</feature>
<dbReference type="EMBL" id="JAGQHR010000091">
    <property type="protein sequence ID" value="MCA9726973.1"/>
    <property type="molecule type" value="Genomic_DNA"/>
</dbReference>
<gene>
    <name evidence="11" type="ORF">KC729_04765</name>
</gene>
<protein>
    <submittedName>
        <fullName evidence="11">Phospholipid carrier-dependent glycosyltransferase</fullName>
    </submittedName>
</protein>